<reference evidence="2 3" key="1">
    <citation type="submission" date="2018-07" db="EMBL/GenBank/DDBJ databases">
        <title>Section-level genome sequencing of Aspergillus section Nigri to investigate inter- and intra-species variation.</title>
        <authorList>
            <consortium name="DOE Joint Genome Institute"/>
            <person name="Vesth T.C."/>
            <person name="Nybo J.L."/>
            <person name="Theobald S."/>
            <person name="Frisvad J.C."/>
            <person name="Larsen T.O."/>
            <person name="Nielsen K.F."/>
            <person name="Hoof J.B."/>
            <person name="Brandl J."/>
            <person name="Salamov A."/>
            <person name="Riley R."/>
            <person name="Gladden J.M."/>
            <person name="Phatale P."/>
            <person name="Nielsen M.T."/>
            <person name="Lyhne E.K."/>
            <person name="Kogle M.E."/>
            <person name="Strasser K."/>
            <person name="McDonnell E."/>
            <person name="Barry K."/>
            <person name="Clum A."/>
            <person name="Chen C."/>
            <person name="Nolan M."/>
            <person name="Sandor L."/>
            <person name="Kuo A."/>
            <person name="Lipzen A."/>
            <person name="Hainaut M."/>
            <person name="Drula E."/>
            <person name="Tsang A."/>
            <person name="Magnuson J.K."/>
            <person name="Henrissat B."/>
            <person name="Wiebenga A."/>
            <person name="Simmons B.A."/>
            <person name="Makela M.R."/>
            <person name="De vries R.P."/>
            <person name="Grigoriev I.V."/>
            <person name="Mortensen U.H."/>
            <person name="Baker S.E."/>
            <person name="Andersen M.R."/>
        </authorList>
    </citation>
    <scope>NUCLEOTIDE SEQUENCE [LARGE SCALE GENOMIC DNA]</scope>
    <source>
        <strain evidence="2 3">ATCC 13157</strain>
    </source>
</reference>
<dbReference type="Proteomes" id="UP000254937">
    <property type="component" value="Unassembled WGS sequence"/>
</dbReference>
<protein>
    <submittedName>
        <fullName evidence="2">Uncharacterized protein</fullName>
    </submittedName>
</protein>
<keyword evidence="3" id="KW-1185">Reference proteome</keyword>
<accession>A0A370PL37</accession>
<organism evidence="2 3">
    <name type="scientific">Aspergillus phoenicis ATCC 13157</name>
    <dbReference type="NCBI Taxonomy" id="1353007"/>
    <lineage>
        <taxon>Eukaryota</taxon>
        <taxon>Fungi</taxon>
        <taxon>Dikarya</taxon>
        <taxon>Ascomycota</taxon>
        <taxon>Pezizomycotina</taxon>
        <taxon>Eurotiomycetes</taxon>
        <taxon>Eurotiomycetidae</taxon>
        <taxon>Eurotiales</taxon>
        <taxon>Aspergillaceae</taxon>
        <taxon>Aspergillus</taxon>
    </lineage>
</organism>
<sequence length="116" mass="13341">MKKYTQHNLNRKRKKKVKGGKKKHLASRGILMILLPLLSFRAVSPTRFDRRGTIRNPPNQVAMPPGNDGRLGRTFLRCRQRVVWNISSSFCSQYCFGGVDRLGVERKRILTRLSAC</sequence>
<gene>
    <name evidence="2" type="ORF">M752DRAFT_163666</name>
</gene>
<dbReference type="EMBL" id="KZ851852">
    <property type="protein sequence ID" value="RDK42908.1"/>
    <property type="molecule type" value="Genomic_DNA"/>
</dbReference>
<proteinExistence type="predicted"/>
<evidence type="ECO:0000313" key="3">
    <source>
        <dbReference type="Proteomes" id="UP000254937"/>
    </source>
</evidence>
<feature type="region of interest" description="Disordered" evidence="1">
    <location>
        <begin position="1"/>
        <end position="23"/>
    </location>
</feature>
<dbReference type="AlphaFoldDB" id="A0A370PL37"/>
<name>A0A370PL37_ASPPH</name>
<evidence type="ECO:0000313" key="2">
    <source>
        <dbReference type="EMBL" id="RDK42908.1"/>
    </source>
</evidence>
<evidence type="ECO:0000256" key="1">
    <source>
        <dbReference type="SAM" id="MobiDB-lite"/>
    </source>
</evidence>